<evidence type="ECO:0000259" key="2">
    <source>
        <dbReference type="Pfam" id="PF12774"/>
    </source>
</evidence>
<dbReference type="InterPro" id="IPR026983">
    <property type="entry name" value="DHC"/>
</dbReference>
<feature type="domain" description="Dynein heavy chain hydrolytic ATP-binding dynein motor region" evidence="2">
    <location>
        <begin position="151"/>
        <end position="302"/>
    </location>
</feature>
<dbReference type="Gene3D" id="3.40.50.300">
    <property type="entry name" value="P-loop containing nucleotide triphosphate hydrolases"/>
    <property type="match status" value="2"/>
</dbReference>
<accession>A0A5J4X990</accession>
<dbReference type="GO" id="GO:0051959">
    <property type="term" value="F:dynein light intermediate chain binding"/>
    <property type="evidence" value="ECO:0007669"/>
    <property type="project" value="InterPro"/>
</dbReference>
<dbReference type="Pfam" id="PF12774">
    <property type="entry name" value="AAA_6"/>
    <property type="match status" value="1"/>
</dbReference>
<proteinExistence type="predicted"/>
<dbReference type="GO" id="GO:0030286">
    <property type="term" value="C:dynein complex"/>
    <property type="evidence" value="ECO:0007669"/>
    <property type="project" value="InterPro"/>
</dbReference>
<evidence type="ECO:0000256" key="1">
    <source>
        <dbReference type="SAM" id="MobiDB-lite"/>
    </source>
</evidence>
<feature type="region of interest" description="Disordered" evidence="1">
    <location>
        <begin position="1311"/>
        <end position="1332"/>
    </location>
</feature>
<dbReference type="Proteomes" id="UP000324800">
    <property type="component" value="Unassembled WGS sequence"/>
</dbReference>
<reference evidence="3 4" key="1">
    <citation type="submission" date="2019-03" db="EMBL/GenBank/DDBJ databases">
        <title>Single cell metagenomics reveals metabolic interactions within the superorganism composed of flagellate Streblomastix strix and complex community of Bacteroidetes bacteria on its surface.</title>
        <authorList>
            <person name="Treitli S.C."/>
            <person name="Kolisko M."/>
            <person name="Husnik F."/>
            <person name="Keeling P."/>
            <person name="Hampl V."/>
        </authorList>
    </citation>
    <scope>NUCLEOTIDE SEQUENCE [LARGE SCALE GENOMIC DNA]</scope>
    <source>
        <strain evidence="3">ST1C</strain>
    </source>
</reference>
<dbReference type="GO" id="GO:0045505">
    <property type="term" value="F:dynein intermediate chain binding"/>
    <property type="evidence" value="ECO:0007669"/>
    <property type="project" value="InterPro"/>
</dbReference>
<dbReference type="GO" id="GO:0007018">
    <property type="term" value="P:microtubule-based movement"/>
    <property type="evidence" value="ECO:0007669"/>
    <property type="project" value="InterPro"/>
</dbReference>
<protein>
    <recommendedName>
        <fullName evidence="2">Dynein heavy chain hydrolytic ATP-binding dynein motor region domain-containing protein</fullName>
    </recommendedName>
</protein>
<dbReference type="PANTHER" id="PTHR45703">
    <property type="entry name" value="DYNEIN HEAVY CHAIN"/>
    <property type="match status" value="1"/>
</dbReference>
<name>A0A5J4X990_9EUKA</name>
<organism evidence="3 4">
    <name type="scientific">Streblomastix strix</name>
    <dbReference type="NCBI Taxonomy" id="222440"/>
    <lineage>
        <taxon>Eukaryota</taxon>
        <taxon>Metamonada</taxon>
        <taxon>Preaxostyla</taxon>
        <taxon>Oxymonadida</taxon>
        <taxon>Streblomastigidae</taxon>
        <taxon>Streblomastix</taxon>
    </lineage>
</organism>
<dbReference type="GO" id="GO:0005524">
    <property type="term" value="F:ATP binding"/>
    <property type="evidence" value="ECO:0007669"/>
    <property type="project" value="InterPro"/>
</dbReference>
<dbReference type="SUPFAM" id="SSF52540">
    <property type="entry name" value="P-loop containing nucleoside triphosphate hydrolases"/>
    <property type="match status" value="2"/>
</dbReference>
<sequence length="1332" mass="150934">MQTISNDLQIGIEQFAPQSLVSNSDSIISVHFGAISIPYGSDYIGLQMSSLMSYEQFYYSDLPDFLIDESASDSTLFYLQQLNFQRDIIWNVASTLPKSKENKIESYYESKERQNILLGKLSSIGQENNADCGSFTLLQTERKFLAEVKLKELAFICGKLLLTMCVSEESHPTFTILQFVKGVTGLGAWGVIEGIFRMNHISMEYLGSLLNKLAVAARDGIDKCQLSEDITCQIQLGFHFFGIGDINTNLLALPGNLRSRFRNIAMQMPPWENDLYTGLLLSGYQYASALTRRAVHFCKQFSSMARWSSTSMISILHTLGVNSGQLLMNSVDQYFRPAITNSLQKDLIQRPILAYVFEGTQNIAEVLKGSVTKKKENQQEFENKLDIGYSINREMNLIELAKMHAQKAYDESSVEYNQLTSLISEQDIPHFVSAMQRERLRFLMELTAVGLFLYQSTRAMLRELDIYFFDQLFCSIFPENCHVIVDSYETQSDQNISVGLHEYIALPTEKKEWGVIKSRESEYFNLLSSCIAHIAVSTLTVPPFSPVRVAGLTLPGQFDETASVTAPLVNPLVPVGTIRFNRFFQTFIDLTLFFSQGESSLVRQCNNMISKTLQLHKMLTCVVNTSPLASGYLPQIAPVAVVGPVGSGKSTLINMLARAQNLAGIPTRVIHINPASLTLAQLLGSFNSSRSYITGALADQLQDKLIQSNTWNQGLLPDILNEVFQQNQNIKLGQKEDYMNISIRNNVKQGRSSVRSPRTQIGLIVRISELCHDIQSDAIHREGLQQSENSSSATSMWGNRLGQMLHPLSRIQSAVVHEYLIREQLKENSDHQSSFILENVISSILGCEPPPQLLRDGENIDYQQSNNINNLEGKQGLLQQAANQIEITDNKNQQIPSGTLEALEEDEQNERSNSIFERRIDLNDLGNIHQSMKIGEQDMEYEDAKLDFLQATAQNNTAQIQNKLYFANLQNDMIKNIQDFINDKIQGFGIGEENLLGLNGDMIEKKARLDQEKEDELLKQLNFIQQLFRALVLPNFQRVYIPSNVRIMIETESLDFLPDELVQCVRTITLPAPLISLDMRSFSIRELQPTGYYGTELFNAMFKVITTHFIQNRPALGDILEHSNILGSIYRSIVRATGVVTLLILQAKEWLRTRFNSNNAMEQIFNFGRFSKKDFEETEHDQFLNDKKKENFLSQQKRRQETIRTTHSTLLNANQTDSTNFNPVSHSFIENVSGLYCAQMTYLLPMIVLSITDVRRHLLAMKERISNEMDEGNIDNKKGYQQNTLSNIQTLNNKRSRTQSNSAIDHRLAKIAENSGREDNFPSDQREQKDLS</sequence>
<dbReference type="InterPro" id="IPR035699">
    <property type="entry name" value="AAA_6"/>
</dbReference>
<gene>
    <name evidence="3" type="ORF">EZS28_000713</name>
</gene>
<evidence type="ECO:0000313" key="4">
    <source>
        <dbReference type="Proteomes" id="UP000324800"/>
    </source>
</evidence>
<dbReference type="InterPro" id="IPR027417">
    <property type="entry name" value="P-loop_NTPase"/>
</dbReference>
<dbReference type="EMBL" id="SNRW01000064">
    <property type="protein sequence ID" value="KAA6403757.1"/>
    <property type="molecule type" value="Genomic_DNA"/>
</dbReference>
<comment type="caution">
    <text evidence="3">The sequence shown here is derived from an EMBL/GenBank/DDBJ whole genome shotgun (WGS) entry which is preliminary data.</text>
</comment>
<evidence type="ECO:0000313" key="3">
    <source>
        <dbReference type="EMBL" id="KAA6403757.1"/>
    </source>
</evidence>